<protein>
    <recommendedName>
        <fullName evidence="12">Carboxypeptidase M14B</fullName>
    </recommendedName>
    <alternativeName>
        <fullName evidence="11">Carboxypeptidase MCPB</fullName>
    </alternativeName>
</protein>
<accession>A0A6A7A0R8</accession>
<dbReference type="PROSITE" id="PS52035">
    <property type="entry name" value="PEPTIDASE_M14"/>
    <property type="match status" value="1"/>
</dbReference>
<dbReference type="InterPro" id="IPR000834">
    <property type="entry name" value="Peptidase_M14"/>
</dbReference>
<feature type="chain" id="PRO_5025454167" description="Carboxypeptidase M14B" evidence="14">
    <location>
        <begin position="32"/>
        <end position="549"/>
    </location>
</feature>
<dbReference type="PANTHER" id="PTHR11705">
    <property type="entry name" value="PROTEASE FAMILY M14 CARBOXYPEPTIDASE A,B"/>
    <property type="match status" value="1"/>
</dbReference>
<evidence type="ECO:0000256" key="2">
    <source>
        <dbReference type="ARBA" id="ARBA00003091"/>
    </source>
</evidence>
<keyword evidence="17" id="KW-1185">Reference proteome</keyword>
<dbReference type="Gene3D" id="3.40.630.10">
    <property type="entry name" value="Zn peptidases"/>
    <property type="match status" value="1"/>
</dbReference>
<keyword evidence="9" id="KW-0843">Virulence</keyword>
<sequence>MRDAQDVIGTRGRMFTLITAHLALFATSALAQTKYGENFVTVNFDSQLVEQRAFPAPNATLRSPAFLKSGNASFEPAWFTGGEGATSQDELTSFLSGLAAKNPSWMSFKVADFSSEEGKTFPYVYLSSASNASAVGDDSGKLRVWIQGSVHGNEPAGDEATLALLGAMDANATWAASFLEAMDIIVLPRYNPDGNAYFQRTLATNFDPNRDHTKLARQQTRDIKTWFSSFSPHIAIDMHEYGAATRYSTNYSNAADGMYSAAKNLNIHPSIRTLSESLFAPAINASLLSKGLRGEPYVTASRTSPPRLDEAGTDAKIGRNAMGLSQCVTFLFETRGIGIASQSFLRRTLGGLQMILGVLETARDEKDEVYQTIESAIKEVVESKEDVVVTDYTRYANRTYTMVDRRTGAVVQLPVEFASTTPATANLTRARPQGYIIPRAWFDLAERLTISGLEVETLKQEFRGEVEAYNITSSRLARVYYEGAVLNTVTTETSKKDVVLPEGSFYIKTAQKNAGLAFVALEPEGIDSYVSFGIVPMEVGDEYPVYRVV</sequence>
<evidence type="ECO:0000256" key="10">
    <source>
        <dbReference type="ARBA" id="ARBA00023180"/>
    </source>
</evidence>
<dbReference type="GO" id="GO:0005576">
    <property type="term" value="C:extracellular region"/>
    <property type="evidence" value="ECO:0007669"/>
    <property type="project" value="UniProtKB-SubCell"/>
</dbReference>
<dbReference type="GO" id="GO:0008270">
    <property type="term" value="F:zinc ion binding"/>
    <property type="evidence" value="ECO:0007669"/>
    <property type="project" value="InterPro"/>
</dbReference>
<dbReference type="OrthoDB" id="3626597at2759"/>
<dbReference type="PANTHER" id="PTHR11705:SF83">
    <property type="entry name" value="INACTIVE METALLOCARBOXYPEPTIDASE ECM14"/>
    <property type="match status" value="1"/>
</dbReference>
<evidence type="ECO:0000256" key="13">
    <source>
        <dbReference type="PROSITE-ProRule" id="PRU01379"/>
    </source>
</evidence>
<reference evidence="16" key="1">
    <citation type="journal article" date="2020" name="Stud. Mycol.">
        <title>101 Dothideomycetes genomes: a test case for predicting lifestyles and emergence of pathogens.</title>
        <authorList>
            <person name="Haridas S."/>
            <person name="Albert R."/>
            <person name="Binder M."/>
            <person name="Bloem J."/>
            <person name="Labutti K."/>
            <person name="Salamov A."/>
            <person name="Andreopoulos B."/>
            <person name="Baker S."/>
            <person name="Barry K."/>
            <person name="Bills G."/>
            <person name="Bluhm B."/>
            <person name="Cannon C."/>
            <person name="Castanera R."/>
            <person name="Culley D."/>
            <person name="Daum C."/>
            <person name="Ezra D."/>
            <person name="Gonzalez J."/>
            <person name="Henrissat B."/>
            <person name="Kuo A."/>
            <person name="Liang C."/>
            <person name="Lipzen A."/>
            <person name="Lutzoni F."/>
            <person name="Magnuson J."/>
            <person name="Mondo S."/>
            <person name="Nolan M."/>
            <person name="Ohm R."/>
            <person name="Pangilinan J."/>
            <person name="Park H.-J."/>
            <person name="Ramirez L."/>
            <person name="Alfaro M."/>
            <person name="Sun H."/>
            <person name="Tritt A."/>
            <person name="Yoshinaga Y."/>
            <person name="Zwiers L.-H."/>
            <person name="Turgeon B."/>
            <person name="Goodwin S."/>
            <person name="Spatafora J."/>
            <person name="Crous P."/>
            <person name="Grigoriev I."/>
        </authorList>
    </citation>
    <scope>NUCLEOTIDE SEQUENCE</scope>
    <source>
        <strain evidence="16">CBS 113818</strain>
    </source>
</reference>
<evidence type="ECO:0000256" key="3">
    <source>
        <dbReference type="ARBA" id="ARBA00004613"/>
    </source>
</evidence>
<keyword evidence="10" id="KW-0325">Glycoprotein</keyword>
<comment type="cofactor">
    <cofactor evidence="1">
        <name>Zn(2+)</name>
        <dbReference type="ChEBI" id="CHEBI:29105"/>
    </cofactor>
</comment>
<dbReference type="GO" id="GO:0004181">
    <property type="term" value="F:metallocarboxypeptidase activity"/>
    <property type="evidence" value="ECO:0007669"/>
    <property type="project" value="InterPro"/>
</dbReference>
<name>A0A6A7A0R8_9PLEO</name>
<evidence type="ECO:0000256" key="6">
    <source>
        <dbReference type="ARBA" id="ARBA00022670"/>
    </source>
</evidence>
<evidence type="ECO:0000256" key="8">
    <source>
        <dbReference type="ARBA" id="ARBA00022801"/>
    </source>
</evidence>
<comment type="subcellular location">
    <subcellularLocation>
        <location evidence="3">Secreted</location>
    </subcellularLocation>
</comment>
<keyword evidence="8" id="KW-0378">Hydrolase</keyword>
<dbReference type="CDD" id="cd06242">
    <property type="entry name" value="M14-like"/>
    <property type="match status" value="1"/>
</dbReference>
<organism evidence="16 17">
    <name type="scientific">Ophiobolus disseminans</name>
    <dbReference type="NCBI Taxonomy" id="1469910"/>
    <lineage>
        <taxon>Eukaryota</taxon>
        <taxon>Fungi</taxon>
        <taxon>Dikarya</taxon>
        <taxon>Ascomycota</taxon>
        <taxon>Pezizomycotina</taxon>
        <taxon>Dothideomycetes</taxon>
        <taxon>Pleosporomycetidae</taxon>
        <taxon>Pleosporales</taxon>
        <taxon>Pleosporineae</taxon>
        <taxon>Phaeosphaeriaceae</taxon>
        <taxon>Ophiobolus</taxon>
    </lineage>
</organism>
<keyword evidence="7 14" id="KW-0732">Signal</keyword>
<evidence type="ECO:0000256" key="9">
    <source>
        <dbReference type="ARBA" id="ARBA00023026"/>
    </source>
</evidence>
<keyword evidence="6" id="KW-0645">Protease</keyword>
<evidence type="ECO:0000256" key="5">
    <source>
        <dbReference type="ARBA" id="ARBA00022525"/>
    </source>
</evidence>
<dbReference type="GO" id="GO:0006508">
    <property type="term" value="P:proteolysis"/>
    <property type="evidence" value="ECO:0007669"/>
    <property type="project" value="UniProtKB-KW"/>
</dbReference>
<comment type="similarity">
    <text evidence="4 13">Belongs to the peptidase M14 family.</text>
</comment>
<evidence type="ECO:0000313" key="17">
    <source>
        <dbReference type="Proteomes" id="UP000799424"/>
    </source>
</evidence>
<evidence type="ECO:0000256" key="12">
    <source>
        <dbReference type="ARBA" id="ARBA00042017"/>
    </source>
</evidence>
<feature type="signal peptide" evidence="14">
    <location>
        <begin position="1"/>
        <end position="31"/>
    </location>
</feature>
<dbReference type="Proteomes" id="UP000799424">
    <property type="component" value="Unassembled WGS sequence"/>
</dbReference>
<evidence type="ECO:0000256" key="7">
    <source>
        <dbReference type="ARBA" id="ARBA00022729"/>
    </source>
</evidence>
<comment type="function">
    <text evidence="2">Extracellular metalloprotease that contributes to pathogenicity.</text>
</comment>
<dbReference type="SUPFAM" id="SSF53187">
    <property type="entry name" value="Zn-dependent exopeptidases"/>
    <property type="match status" value="1"/>
</dbReference>
<dbReference type="EMBL" id="MU006225">
    <property type="protein sequence ID" value="KAF2826686.1"/>
    <property type="molecule type" value="Genomic_DNA"/>
</dbReference>
<evidence type="ECO:0000256" key="4">
    <source>
        <dbReference type="ARBA" id="ARBA00005988"/>
    </source>
</evidence>
<gene>
    <name evidence="16" type="ORF">CC86DRAFT_445682</name>
</gene>
<dbReference type="Pfam" id="PF00246">
    <property type="entry name" value="Peptidase_M14"/>
    <property type="match status" value="1"/>
</dbReference>
<evidence type="ECO:0000256" key="1">
    <source>
        <dbReference type="ARBA" id="ARBA00001947"/>
    </source>
</evidence>
<feature type="domain" description="Peptidase M14" evidence="15">
    <location>
        <begin position="84"/>
        <end position="362"/>
    </location>
</feature>
<evidence type="ECO:0000259" key="15">
    <source>
        <dbReference type="PROSITE" id="PS52035"/>
    </source>
</evidence>
<keyword evidence="5" id="KW-0964">Secreted</keyword>
<evidence type="ECO:0000256" key="14">
    <source>
        <dbReference type="SAM" id="SignalP"/>
    </source>
</evidence>
<feature type="active site" description="Proton donor/acceptor" evidence="13">
    <location>
        <position position="333"/>
    </location>
</feature>
<evidence type="ECO:0000313" key="16">
    <source>
        <dbReference type="EMBL" id="KAF2826686.1"/>
    </source>
</evidence>
<evidence type="ECO:0000256" key="11">
    <source>
        <dbReference type="ARBA" id="ARBA00041263"/>
    </source>
</evidence>
<proteinExistence type="inferred from homology"/>
<dbReference type="AlphaFoldDB" id="A0A6A7A0R8"/>